<gene>
    <name evidence="8" type="ORF">OXX778_LOCUS5967</name>
</gene>
<dbReference type="Proteomes" id="UP000663879">
    <property type="component" value="Unassembled WGS sequence"/>
</dbReference>
<dbReference type="InterPro" id="IPR033116">
    <property type="entry name" value="TRYPSIN_SER"/>
</dbReference>
<dbReference type="InterPro" id="IPR043504">
    <property type="entry name" value="Peptidase_S1_PA_chymotrypsin"/>
</dbReference>
<dbReference type="InterPro" id="IPR009003">
    <property type="entry name" value="Peptidase_S1_PA"/>
</dbReference>
<dbReference type="EMBL" id="CAJNOC010000680">
    <property type="protein sequence ID" value="CAF0790987.1"/>
    <property type="molecule type" value="Genomic_DNA"/>
</dbReference>
<dbReference type="PANTHER" id="PTHR24252:SF7">
    <property type="entry name" value="HYALIN"/>
    <property type="match status" value="1"/>
</dbReference>
<keyword evidence="9" id="KW-1185">Reference proteome</keyword>
<sequence>MFKSPSLIGIFLIAILAKVNSECIFSGSYSEAATYAINYDPLYPTCREFHFGGFNVKKNILLAFANSKIDCRTSNIIVTNEFRQPIFNFCTDNLSSLRCDSSYFAILNLIINAPFGTIVTDINFSMTDPVVTVQPPPSTTTRAPTSTTQAPPSITTKITLTTSSTTTVAPAPPTTTSSSIGLKCGVPTYKPNDSEMRIVGGVEAVANSWPWQVFLTDGATMCGGTLINEQWILTAAHCISGNPTKAYLGAHDLSKTSSSSGISVSKIIGHPSYNTDTLKNDIALMKLEKPVTFNDKIQPACLPANNYAQPGRVAMVTGWGKVGDYAGTASTLRQVAVPIRSSTECSFFGLSSTQFCAGYNYAGTVRDSCQGDSGGPLVTKEGSNYVLAGVVSFGGQSCDGYGVYTNVRSYVDWIQKTISSN</sequence>
<dbReference type="Gene3D" id="2.40.10.10">
    <property type="entry name" value="Trypsin-like serine proteases"/>
    <property type="match status" value="1"/>
</dbReference>
<feature type="chain" id="PRO_5032368730" description="Peptidase S1 domain-containing protein" evidence="6">
    <location>
        <begin position="22"/>
        <end position="421"/>
    </location>
</feature>
<keyword evidence="3 5" id="KW-0720">Serine protease</keyword>
<dbReference type="PROSITE" id="PS00134">
    <property type="entry name" value="TRYPSIN_HIS"/>
    <property type="match status" value="1"/>
</dbReference>
<dbReference type="SMART" id="SM00020">
    <property type="entry name" value="Tryp_SPc"/>
    <property type="match status" value="1"/>
</dbReference>
<feature type="domain" description="Peptidase S1" evidence="7">
    <location>
        <begin position="198"/>
        <end position="419"/>
    </location>
</feature>
<evidence type="ECO:0000256" key="1">
    <source>
        <dbReference type="ARBA" id="ARBA00022670"/>
    </source>
</evidence>
<comment type="caution">
    <text evidence="8">The sequence shown here is derived from an EMBL/GenBank/DDBJ whole genome shotgun (WGS) entry which is preliminary data.</text>
</comment>
<dbReference type="SUPFAM" id="SSF50494">
    <property type="entry name" value="Trypsin-like serine proteases"/>
    <property type="match status" value="1"/>
</dbReference>
<dbReference type="FunFam" id="2.40.10.10:FF:000006">
    <property type="entry name" value="Serine proteinase stubble"/>
    <property type="match status" value="1"/>
</dbReference>
<keyword evidence="4" id="KW-1015">Disulfide bond</keyword>
<organism evidence="8 9">
    <name type="scientific">Brachionus calyciflorus</name>
    <dbReference type="NCBI Taxonomy" id="104777"/>
    <lineage>
        <taxon>Eukaryota</taxon>
        <taxon>Metazoa</taxon>
        <taxon>Spiralia</taxon>
        <taxon>Gnathifera</taxon>
        <taxon>Rotifera</taxon>
        <taxon>Eurotatoria</taxon>
        <taxon>Monogononta</taxon>
        <taxon>Pseudotrocha</taxon>
        <taxon>Ploima</taxon>
        <taxon>Brachionidae</taxon>
        <taxon>Brachionus</taxon>
    </lineage>
</organism>
<dbReference type="Pfam" id="PF00089">
    <property type="entry name" value="Trypsin"/>
    <property type="match status" value="1"/>
</dbReference>
<accession>A0A813S486</accession>
<evidence type="ECO:0000256" key="2">
    <source>
        <dbReference type="ARBA" id="ARBA00022801"/>
    </source>
</evidence>
<name>A0A813S486_9BILA</name>
<feature type="signal peptide" evidence="6">
    <location>
        <begin position="1"/>
        <end position="21"/>
    </location>
</feature>
<dbReference type="PRINTS" id="PR00722">
    <property type="entry name" value="CHYMOTRYPSIN"/>
</dbReference>
<reference evidence="8" key="1">
    <citation type="submission" date="2021-02" db="EMBL/GenBank/DDBJ databases">
        <authorList>
            <person name="Nowell W R."/>
        </authorList>
    </citation>
    <scope>NUCLEOTIDE SEQUENCE</scope>
    <source>
        <strain evidence="8">Ploen Becks lab</strain>
    </source>
</reference>
<protein>
    <recommendedName>
        <fullName evidence="7">Peptidase S1 domain-containing protein</fullName>
    </recommendedName>
</protein>
<dbReference type="InterPro" id="IPR001314">
    <property type="entry name" value="Peptidase_S1A"/>
</dbReference>
<dbReference type="InterPro" id="IPR001254">
    <property type="entry name" value="Trypsin_dom"/>
</dbReference>
<dbReference type="PROSITE" id="PS00135">
    <property type="entry name" value="TRYPSIN_SER"/>
    <property type="match status" value="1"/>
</dbReference>
<dbReference type="InterPro" id="IPR018114">
    <property type="entry name" value="TRYPSIN_HIS"/>
</dbReference>
<evidence type="ECO:0000256" key="4">
    <source>
        <dbReference type="ARBA" id="ARBA00023157"/>
    </source>
</evidence>
<dbReference type="CDD" id="cd00190">
    <property type="entry name" value="Tryp_SPc"/>
    <property type="match status" value="1"/>
</dbReference>
<keyword evidence="2 5" id="KW-0378">Hydrolase</keyword>
<dbReference type="AlphaFoldDB" id="A0A813S486"/>
<dbReference type="OrthoDB" id="10012881at2759"/>
<evidence type="ECO:0000256" key="3">
    <source>
        <dbReference type="ARBA" id="ARBA00022825"/>
    </source>
</evidence>
<dbReference type="GO" id="GO:0006508">
    <property type="term" value="P:proteolysis"/>
    <property type="evidence" value="ECO:0007669"/>
    <property type="project" value="UniProtKB-KW"/>
</dbReference>
<proteinExistence type="predicted"/>
<dbReference type="PROSITE" id="PS50240">
    <property type="entry name" value="TRYPSIN_DOM"/>
    <property type="match status" value="1"/>
</dbReference>
<keyword evidence="1 5" id="KW-0645">Protease</keyword>
<dbReference type="PANTHER" id="PTHR24252">
    <property type="entry name" value="ACROSIN-RELATED"/>
    <property type="match status" value="1"/>
</dbReference>
<evidence type="ECO:0000259" key="7">
    <source>
        <dbReference type="PROSITE" id="PS50240"/>
    </source>
</evidence>
<evidence type="ECO:0000256" key="5">
    <source>
        <dbReference type="RuleBase" id="RU363034"/>
    </source>
</evidence>
<evidence type="ECO:0000313" key="9">
    <source>
        <dbReference type="Proteomes" id="UP000663879"/>
    </source>
</evidence>
<evidence type="ECO:0000256" key="6">
    <source>
        <dbReference type="SAM" id="SignalP"/>
    </source>
</evidence>
<keyword evidence="6" id="KW-0732">Signal</keyword>
<evidence type="ECO:0000313" key="8">
    <source>
        <dbReference type="EMBL" id="CAF0790987.1"/>
    </source>
</evidence>
<dbReference type="GO" id="GO:0004252">
    <property type="term" value="F:serine-type endopeptidase activity"/>
    <property type="evidence" value="ECO:0007669"/>
    <property type="project" value="InterPro"/>
</dbReference>